<reference evidence="3 4" key="1">
    <citation type="journal article" date="2019" name="Nat. Ecol. Evol.">
        <title>Megaphylogeny resolves global patterns of mushroom evolution.</title>
        <authorList>
            <person name="Varga T."/>
            <person name="Krizsan K."/>
            <person name="Foldi C."/>
            <person name="Dima B."/>
            <person name="Sanchez-Garcia M."/>
            <person name="Sanchez-Ramirez S."/>
            <person name="Szollosi G.J."/>
            <person name="Szarkandi J.G."/>
            <person name="Papp V."/>
            <person name="Albert L."/>
            <person name="Andreopoulos W."/>
            <person name="Angelini C."/>
            <person name="Antonin V."/>
            <person name="Barry K.W."/>
            <person name="Bougher N.L."/>
            <person name="Buchanan P."/>
            <person name="Buyck B."/>
            <person name="Bense V."/>
            <person name="Catcheside P."/>
            <person name="Chovatia M."/>
            <person name="Cooper J."/>
            <person name="Damon W."/>
            <person name="Desjardin D."/>
            <person name="Finy P."/>
            <person name="Geml J."/>
            <person name="Haridas S."/>
            <person name="Hughes K."/>
            <person name="Justo A."/>
            <person name="Karasinski D."/>
            <person name="Kautmanova I."/>
            <person name="Kiss B."/>
            <person name="Kocsube S."/>
            <person name="Kotiranta H."/>
            <person name="LaButti K.M."/>
            <person name="Lechner B.E."/>
            <person name="Liimatainen K."/>
            <person name="Lipzen A."/>
            <person name="Lukacs Z."/>
            <person name="Mihaltcheva S."/>
            <person name="Morgado L.N."/>
            <person name="Niskanen T."/>
            <person name="Noordeloos M.E."/>
            <person name="Ohm R.A."/>
            <person name="Ortiz-Santana B."/>
            <person name="Ovrebo C."/>
            <person name="Racz N."/>
            <person name="Riley R."/>
            <person name="Savchenko A."/>
            <person name="Shiryaev A."/>
            <person name="Soop K."/>
            <person name="Spirin V."/>
            <person name="Szebenyi C."/>
            <person name="Tomsovsky M."/>
            <person name="Tulloss R.E."/>
            <person name="Uehling J."/>
            <person name="Grigoriev I.V."/>
            <person name="Vagvolgyi C."/>
            <person name="Papp T."/>
            <person name="Martin F.M."/>
            <person name="Miettinen O."/>
            <person name="Hibbett D.S."/>
            <person name="Nagy L.G."/>
        </authorList>
    </citation>
    <scope>NUCLEOTIDE SEQUENCE [LARGE SCALE GENOMIC DNA]</scope>
    <source>
        <strain evidence="3 4">FP101781</strain>
    </source>
</reference>
<dbReference type="EMBL" id="QPFP01000003">
    <property type="protein sequence ID" value="TEB38202.1"/>
    <property type="molecule type" value="Genomic_DNA"/>
</dbReference>
<keyword evidence="1" id="KW-0812">Transmembrane</keyword>
<feature type="transmembrane region" description="Helical" evidence="1">
    <location>
        <begin position="230"/>
        <end position="250"/>
    </location>
</feature>
<sequence>MSESIARSQALLNSASGSAFVALVWEWLITLDDEVELIWSKPKHSWVKWLFLFARYYVLAAATTSRSLEAAVLYEYQVSKTCMKVWYALQVVVALHAMCSLEIILMARVYALYGKPIWMKFLFFSLVLAENIVVLIGILLTWPENFGLGDVVDRLPASFTYFGICTLVIQVVIMWLTISKYSHASWKTVPILRLMFRDGTLAFTILTGLVVVMSVLTIRHKPYAVAGNSWLLAAISGVTCRLIINMLKLVPSTRNRSNSASAGIQFTTIIASERTRTFDFSDIDGYDFSRIALPVGPMMVMA</sequence>
<evidence type="ECO:0000259" key="2">
    <source>
        <dbReference type="Pfam" id="PF20151"/>
    </source>
</evidence>
<accession>A0A4Y7TX51</accession>
<protein>
    <recommendedName>
        <fullName evidence="2">DUF6533 domain-containing protein</fullName>
    </recommendedName>
</protein>
<proteinExistence type="predicted"/>
<dbReference type="STRING" id="71717.A0A4Y7TX51"/>
<feature type="transmembrane region" description="Helical" evidence="1">
    <location>
        <begin position="199"/>
        <end position="218"/>
    </location>
</feature>
<dbReference type="InterPro" id="IPR045340">
    <property type="entry name" value="DUF6533"/>
</dbReference>
<keyword evidence="1" id="KW-1133">Transmembrane helix</keyword>
<keyword evidence="4" id="KW-1185">Reference proteome</keyword>
<feature type="domain" description="DUF6533" evidence="2">
    <location>
        <begin position="18"/>
        <end position="59"/>
    </location>
</feature>
<keyword evidence="1" id="KW-0472">Membrane</keyword>
<gene>
    <name evidence="3" type="ORF">FA13DRAFT_1657125</name>
</gene>
<dbReference type="Proteomes" id="UP000298030">
    <property type="component" value="Unassembled WGS sequence"/>
</dbReference>
<feature type="transmembrane region" description="Helical" evidence="1">
    <location>
        <begin position="117"/>
        <end position="139"/>
    </location>
</feature>
<dbReference type="Pfam" id="PF20151">
    <property type="entry name" value="DUF6533"/>
    <property type="match status" value="1"/>
</dbReference>
<comment type="caution">
    <text evidence="3">The sequence shown here is derived from an EMBL/GenBank/DDBJ whole genome shotgun (WGS) entry which is preliminary data.</text>
</comment>
<feature type="transmembrane region" description="Helical" evidence="1">
    <location>
        <begin position="85"/>
        <end position="105"/>
    </location>
</feature>
<dbReference type="AlphaFoldDB" id="A0A4Y7TX51"/>
<organism evidence="3 4">
    <name type="scientific">Coprinellus micaceus</name>
    <name type="common">Glistening ink-cap mushroom</name>
    <name type="synonym">Coprinus micaceus</name>
    <dbReference type="NCBI Taxonomy" id="71717"/>
    <lineage>
        <taxon>Eukaryota</taxon>
        <taxon>Fungi</taxon>
        <taxon>Dikarya</taxon>
        <taxon>Basidiomycota</taxon>
        <taxon>Agaricomycotina</taxon>
        <taxon>Agaricomycetes</taxon>
        <taxon>Agaricomycetidae</taxon>
        <taxon>Agaricales</taxon>
        <taxon>Agaricineae</taxon>
        <taxon>Psathyrellaceae</taxon>
        <taxon>Coprinellus</taxon>
    </lineage>
</organism>
<feature type="transmembrane region" description="Helical" evidence="1">
    <location>
        <begin position="159"/>
        <end position="178"/>
    </location>
</feature>
<name>A0A4Y7TX51_COPMI</name>
<evidence type="ECO:0000313" key="3">
    <source>
        <dbReference type="EMBL" id="TEB38202.1"/>
    </source>
</evidence>
<dbReference type="OrthoDB" id="3066463at2759"/>
<evidence type="ECO:0000313" key="4">
    <source>
        <dbReference type="Proteomes" id="UP000298030"/>
    </source>
</evidence>
<evidence type="ECO:0000256" key="1">
    <source>
        <dbReference type="SAM" id="Phobius"/>
    </source>
</evidence>